<protein>
    <recommendedName>
        <fullName evidence="4">FlgO domain-containing protein</fullName>
    </recommendedName>
</protein>
<feature type="signal peptide" evidence="1">
    <location>
        <begin position="1"/>
        <end position="23"/>
    </location>
</feature>
<dbReference type="RefSeq" id="WP_157718953.1">
    <property type="nucleotide sequence ID" value="NZ_LT629780.1"/>
</dbReference>
<proteinExistence type="predicted"/>
<accession>A0A1H2E6A5</accession>
<sequence length="198" mass="21742">MPSLSHCLALALCASSLWLGGCAAVHDSQEPQGSVAAMVAQPRMQAVSQWEALARREAERMLENERLRVLPLYLLEASRSGSAAIFQRGFRDLLTSELVGRGARISTTPEHAVEVRVASEVFARQAGGFLPRLADSLGMQGDDELIVTLQVVENQRVIYSSSSLYYIDAGERRYYEAPRAPLGQSAPLLPMIPVTDRW</sequence>
<evidence type="ECO:0000256" key="1">
    <source>
        <dbReference type="SAM" id="SignalP"/>
    </source>
</evidence>
<dbReference type="AlphaFoldDB" id="A0A1H2E6A5"/>
<dbReference type="EMBL" id="LT629780">
    <property type="protein sequence ID" value="SDT90726.1"/>
    <property type="molecule type" value="Genomic_DNA"/>
</dbReference>
<dbReference type="OrthoDB" id="6891340at2"/>
<gene>
    <name evidence="2" type="ORF">SAMN05216580_0343</name>
</gene>
<keyword evidence="3" id="KW-1185">Reference proteome</keyword>
<name>A0A1H2E6A5_9GAMM</name>
<evidence type="ECO:0000313" key="3">
    <source>
        <dbReference type="Proteomes" id="UP000243063"/>
    </source>
</evidence>
<feature type="chain" id="PRO_5009272713" description="FlgO domain-containing protein" evidence="1">
    <location>
        <begin position="24"/>
        <end position="198"/>
    </location>
</feature>
<evidence type="ECO:0008006" key="4">
    <source>
        <dbReference type="Google" id="ProtNLM"/>
    </source>
</evidence>
<evidence type="ECO:0000313" key="2">
    <source>
        <dbReference type="EMBL" id="SDT90726.1"/>
    </source>
</evidence>
<organism evidence="2 3">
    <name type="scientific">Geopseudomonas guangdongensis</name>
    <dbReference type="NCBI Taxonomy" id="1245526"/>
    <lineage>
        <taxon>Bacteria</taxon>
        <taxon>Pseudomonadati</taxon>
        <taxon>Pseudomonadota</taxon>
        <taxon>Gammaproteobacteria</taxon>
        <taxon>Pseudomonadales</taxon>
        <taxon>Pseudomonadaceae</taxon>
        <taxon>Geopseudomonas</taxon>
    </lineage>
</organism>
<reference evidence="3" key="1">
    <citation type="submission" date="2016-10" db="EMBL/GenBank/DDBJ databases">
        <authorList>
            <person name="Varghese N."/>
            <person name="Submissions S."/>
        </authorList>
    </citation>
    <scope>NUCLEOTIDE SEQUENCE [LARGE SCALE GENOMIC DNA]</scope>
    <source>
        <strain evidence="3">CCTCC 2012022</strain>
    </source>
</reference>
<keyword evidence="1" id="KW-0732">Signal</keyword>
<dbReference type="Proteomes" id="UP000243063">
    <property type="component" value="Chromosome I"/>
</dbReference>